<accession>A0A9J6GPA3</accession>
<dbReference type="EMBL" id="JABSTR010000008">
    <property type="protein sequence ID" value="KAH9376456.1"/>
    <property type="molecule type" value="Genomic_DNA"/>
</dbReference>
<proteinExistence type="predicted"/>
<sequence>MRDLVQATPARIPAVRMMGATKSALIIFEGTSVARYIYRNGRCRCYPHRPKGQLCTRCHTLGHREDVFPLPLTTRLCYVCFMDTNLTPTTTHGCVPKCPPCKGSHCQHFRQQLPATTDSKQTLSWPNKTKRIQALRTKHTSGHRSRSRSIVRQRPHPKEGKTYPCRHHHLPTQWSCP</sequence>
<feature type="compositionally biased region" description="Basic residues" evidence="1">
    <location>
        <begin position="134"/>
        <end position="155"/>
    </location>
</feature>
<evidence type="ECO:0000313" key="3">
    <source>
        <dbReference type="Proteomes" id="UP000821853"/>
    </source>
</evidence>
<protein>
    <submittedName>
        <fullName evidence="2">Uncharacterized protein</fullName>
    </submittedName>
</protein>
<dbReference type="OrthoDB" id="7765078at2759"/>
<dbReference type="AlphaFoldDB" id="A0A9J6GPA3"/>
<dbReference type="VEuPathDB" id="VectorBase:HLOH_051426"/>
<evidence type="ECO:0000256" key="1">
    <source>
        <dbReference type="SAM" id="MobiDB-lite"/>
    </source>
</evidence>
<name>A0A9J6GPA3_HAELO</name>
<gene>
    <name evidence="2" type="ORF">HPB48_019291</name>
</gene>
<feature type="region of interest" description="Disordered" evidence="1">
    <location>
        <begin position="134"/>
        <end position="166"/>
    </location>
</feature>
<comment type="caution">
    <text evidence="2">The sequence shown here is derived from an EMBL/GenBank/DDBJ whole genome shotgun (WGS) entry which is preliminary data.</text>
</comment>
<organism evidence="2 3">
    <name type="scientific">Haemaphysalis longicornis</name>
    <name type="common">Bush tick</name>
    <dbReference type="NCBI Taxonomy" id="44386"/>
    <lineage>
        <taxon>Eukaryota</taxon>
        <taxon>Metazoa</taxon>
        <taxon>Ecdysozoa</taxon>
        <taxon>Arthropoda</taxon>
        <taxon>Chelicerata</taxon>
        <taxon>Arachnida</taxon>
        <taxon>Acari</taxon>
        <taxon>Parasitiformes</taxon>
        <taxon>Ixodida</taxon>
        <taxon>Ixodoidea</taxon>
        <taxon>Ixodidae</taxon>
        <taxon>Haemaphysalinae</taxon>
        <taxon>Haemaphysalis</taxon>
    </lineage>
</organism>
<dbReference type="Proteomes" id="UP000821853">
    <property type="component" value="Unassembled WGS sequence"/>
</dbReference>
<reference evidence="2 3" key="1">
    <citation type="journal article" date="2020" name="Cell">
        <title>Large-Scale Comparative Analyses of Tick Genomes Elucidate Their Genetic Diversity and Vector Capacities.</title>
        <authorList>
            <consortium name="Tick Genome and Microbiome Consortium (TIGMIC)"/>
            <person name="Jia N."/>
            <person name="Wang J."/>
            <person name="Shi W."/>
            <person name="Du L."/>
            <person name="Sun Y."/>
            <person name="Zhan W."/>
            <person name="Jiang J.F."/>
            <person name="Wang Q."/>
            <person name="Zhang B."/>
            <person name="Ji P."/>
            <person name="Bell-Sakyi L."/>
            <person name="Cui X.M."/>
            <person name="Yuan T.T."/>
            <person name="Jiang B.G."/>
            <person name="Yang W.F."/>
            <person name="Lam T.T."/>
            <person name="Chang Q.C."/>
            <person name="Ding S.J."/>
            <person name="Wang X.J."/>
            <person name="Zhu J.G."/>
            <person name="Ruan X.D."/>
            <person name="Zhao L."/>
            <person name="Wei J.T."/>
            <person name="Ye R.Z."/>
            <person name="Que T.C."/>
            <person name="Du C.H."/>
            <person name="Zhou Y.H."/>
            <person name="Cheng J.X."/>
            <person name="Dai P.F."/>
            <person name="Guo W.B."/>
            <person name="Han X.H."/>
            <person name="Huang E.J."/>
            <person name="Li L.F."/>
            <person name="Wei W."/>
            <person name="Gao Y.C."/>
            <person name="Liu J.Z."/>
            <person name="Shao H.Z."/>
            <person name="Wang X."/>
            <person name="Wang C.C."/>
            <person name="Yang T.C."/>
            <person name="Huo Q.B."/>
            <person name="Li W."/>
            <person name="Chen H.Y."/>
            <person name="Chen S.E."/>
            <person name="Zhou L.G."/>
            <person name="Ni X.B."/>
            <person name="Tian J.H."/>
            <person name="Sheng Y."/>
            <person name="Liu T."/>
            <person name="Pan Y.S."/>
            <person name="Xia L.Y."/>
            <person name="Li J."/>
            <person name="Zhao F."/>
            <person name="Cao W.C."/>
        </authorList>
    </citation>
    <scope>NUCLEOTIDE SEQUENCE [LARGE SCALE GENOMIC DNA]</scope>
    <source>
        <strain evidence="2">HaeL-2018</strain>
    </source>
</reference>
<keyword evidence="3" id="KW-1185">Reference proteome</keyword>
<evidence type="ECO:0000313" key="2">
    <source>
        <dbReference type="EMBL" id="KAH9376456.1"/>
    </source>
</evidence>